<organism evidence="1 2">
    <name type="scientific">Funiculus sociatus GB2-A5</name>
    <dbReference type="NCBI Taxonomy" id="2933946"/>
    <lineage>
        <taxon>Bacteria</taxon>
        <taxon>Bacillati</taxon>
        <taxon>Cyanobacteriota</taxon>
        <taxon>Cyanophyceae</taxon>
        <taxon>Coleofasciculales</taxon>
        <taxon>Coleofasciculaceae</taxon>
        <taxon>Funiculus</taxon>
    </lineage>
</organism>
<dbReference type="Proteomes" id="UP001442494">
    <property type="component" value="Unassembled WGS sequence"/>
</dbReference>
<proteinExistence type="predicted"/>
<dbReference type="RefSeq" id="WP_190427961.1">
    <property type="nucleotide sequence ID" value="NZ_JAMPKK010000002.1"/>
</dbReference>
<sequence>MRSHSITIEFRFAGALCFNPLKTGSEKRVSVGDSPSALMEPLQRGQGIASLPALAIPSNYRTVVVKSLDIIKAFHTPKDSKMG</sequence>
<gene>
    <name evidence="1" type="ORF">NDI37_01995</name>
</gene>
<accession>A0ABV0JIG3</accession>
<evidence type="ECO:0000313" key="2">
    <source>
        <dbReference type="Proteomes" id="UP001442494"/>
    </source>
</evidence>
<evidence type="ECO:0000313" key="1">
    <source>
        <dbReference type="EMBL" id="MEP0863237.1"/>
    </source>
</evidence>
<dbReference type="EMBL" id="JAMPKK010000002">
    <property type="protein sequence ID" value="MEP0863237.1"/>
    <property type="molecule type" value="Genomic_DNA"/>
</dbReference>
<comment type="caution">
    <text evidence="1">The sequence shown here is derived from an EMBL/GenBank/DDBJ whole genome shotgun (WGS) entry which is preliminary data.</text>
</comment>
<protein>
    <submittedName>
        <fullName evidence="1">Uncharacterized protein</fullName>
    </submittedName>
</protein>
<keyword evidence="2" id="KW-1185">Reference proteome</keyword>
<name>A0ABV0JIG3_9CYAN</name>
<reference evidence="1 2" key="1">
    <citation type="submission" date="2022-04" db="EMBL/GenBank/DDBJ databases">
        <title>Positive selection, recombination, and allopatry shape intraspecific diversity of widespread and dominant cyanobacteria.</title>
        <authorList>
            <person name="Wei J."/>
            <person name="Shu W."/>
            <person name="Hu C."/>
        </authorList>
    </citation>
    <scope>NUCLEOTIDE SEQUENCE [LARGE SCALE GENOMIC DNA]</scope>
    <source>
        <strain evidence="1 2">GB2-A5</strain>
    </source>
</reference>